<dbReference type="AlphaFoldDB" id="A0A397SBW4"/>
<accession>A0A397SBW4</accession>
<sequence length="101" mass="11367">MNKSFKILTILFVLFAKVIITGSFLIEKRTDTVTIHVPAPGPGPWKRGSVQNVSWWCNECKSSDKVIVEIIGVYDEFELGDTVLSEVDQSSRVIYIAKCLF</sequence>
<dbReference type="Proteomes" id="UP000265703">
    <property type="component" value="Unassembled WGS sequence"/>
</dbReference>
<evidence type="ECO:0000313" key="3">
    <source>
        <dbReference type="Proteomes" id="UP000265703"/>
    </source>
</evidence>
<keyword evidence="3" id="KW-1185">Reference proteome</keyword>
<comment type="caution">
    <text evidence="2">The sequence shown here is derived from an EMBL/GenBank/DDBJ whole genome shotgun (WGS) entry which is preliminary data.</text>
</comment>
<dbReference type="EMBL" id="QKYT01001019">
    <property type="protein sequence ID" value="RIA80221.1"/>
    <property type="molecule type" value="Genomic_DNA"/>
</dbReference>
<organism evidence="2 3">
    <name type="scientific">Glomus cerebriforme</name>
    <dbReference type="NCBI Taxonomy" id="658196"/>
    <lineage>
        <taxon>Eukaryota</taxon>
        <taxon>Fungi</taxon>
        <taxon>Fungi incertae sedis</taxon>
        <taxon>Mucoromycota</taxon>
        <taxon>Glomeromycotina</taxon>
        <taxon>Glomeromycetes</taxon>
        <taxon>Glomerales</taxon>
        <taxon>Glomeraceae</taxon>
        <taxon>Glomus</taxon>
    </lineage>
</organism>
<reference evidence="2 3" key="1">
    <citation type="submission" date="2018-06" db="EMBL/GenBank/DDBJ databases">
        <title>Comparative genomics reveals the genomic features of Rhizophagus irregularis, R. cerebriforme, R. diaphanum and Gigaspora rosea, and their symbiotic lifestyle signature.</title>
        <authorList>
            <person name="Morin E."/>
            <person name="San Clemente H."/>
            <person name="Chen E.C.H."/>
            <person name="De La Providencia I."/>
            <person name="Hainaut M."/>
            <person name="Kuo A."/>
            <person name="Kohler A."/>
            <person name="Murat C."/>
            <person name="Tang N."/>
            <person name="Roy S."/>
            <person name="Loubradou J."/>
            <person name="Henrissat B."/>
            <person name="Grigoriev I.V."/>
            <person name="Corradi N."/>
            <person name="Roux C."/>
            <person name="Martin F.M."/>
        </authorList>
    </citation>
    <scope>NUCLEOTIDE SEQUENCE [LARGE SCALE GENOMIC DNA]</scope>
    <source>
        <strain evidence="2 3">DAOM 227022</strain>
    </source>
</reference>
<dbReference type="OrthoDB" id="2384680at2759"/>
<keyword evidence="1" id="KW-0472">Membrane</keyword>
<gene>
    <name evidence="2" type="ORF">C1645_745408</name>
</gene>
<evidence type="ECO:0000256" key="1">
    <source>
        <dbReference type="SAM" id="Phobius"/>
    </source>
</evidence>
<proteinExistence type="predicted"/>
<evidence type="ECO:0000313" key="2">
    <source>
        <dbReference type="EMBL" id="RIA80221.1"/>
    </source>
</evidence>
<keyword evidence="1" id="KW-1133">Transmembrane helix</keyword>
<name>A0A397SBW4_9GLOM</name>
<feature type="transmembrane region" description="Helical" evidence="1">
    <location>
        <begin position="7"/>
        <end position="26"/>
    </location>
</feature>
<keyword evidence="1" id="KW-0812">Transmembrane</keyword>
<protein>
    <submittedName>
        <fullName evidence="2">Uncharacterized protein</fullName>
    </submittedName>
</protein>